<reference evidence="3" key="1">
    <citation type="journal article" date="2021" name="IMA Fungus">
        <title>Genomic characterization of three marine fungi, including Emericellopsis atlantica sp. nov. with signatures of a generalist lifestyle and marine biomass degradation.</title>
        <authorList>
            <person name="Hagestad O.C."/>
            <person name="Hou L."/>
            <person name="Andersen J.H."/>
            <person name="Hansen E.H."/>
            <person name="Altermark B."/>
            <person name="Li C."/>
            <person name="Kuhnert E."/>
            <person name="Cox R.J."/>
            <person name="Crous P.W."/>
            <person name="Spatafora J.W."/>
            <person name="Lail K."/>
            <person name="Amirebrahimi M."/>
            <person name="Lipzen A."/>
            <person name="Pangilinan J."/>
            <person name="Andreopoulos W."/>
            <person name="Hayes R.D."/>
            <person name="Ng V."/>
            <person name="Grigoriev I.V."/>
            <person name="Jackson S.A."/>
            <person name="Sutton T.D.S."/>
            <person name="Dobson A.D.W."/>
            <person name="Rama T."/>
        </authorList>
    </citation>
    <scope>NUCLEOTIDE SEQUENCE</scope>
    <source>
        <strain evidence="3">TRa3180A</strain>
    </source>
</reference>
<keyword evidence="4" id="KW-1185">Reference proteome</keyword>
<feature type="region of interest" description="Disordered" evidence="1">
    <location>
        <begin position="64"/>
        <end position="123"/>
    </location>
</feature>
<feature type="compositionally biased region" description="Polar residues" evidence="1">
    <location>
        <begin position="79"/>
        <end position="95"/>
    </location>
</feature>
<feature type="compositionally biased region" description="Low complexity" evidence="1">
    <location>
        <begin position="99"/>
        <end position="119"/>
    </location>
</feature>
<name>A0A9P8CIV1_9HELO</name>
<feature type="signal peptide" evidence="2">
    <location>
        <begin position="1"/>
        <end position="29"/>
    </location>
</feature>
<evidence type="ECO:0000256" key="1">
    <source>
        <dbReference type="SAM" id="MobiDB-lite"/>
    </source>
</evidence>
<accession>A0A9P8CIV1</accession>
<dbReference type="Proteomes" id="UP000887226">
    <property type="component" value="Unassembled WGS sequence"/>
</dbReference>
<dbReference type="EMBL" id="MU253790">
    <property type="protein sequence ID" value="KAG9246871.1"/>
    <property type="molecule type" value="Genomic_DNA"/>
</dbReference>
<sequence length="167" mass="17033">MFPLLKSFVSTFTIASLVLAASAVPGSEGCDLQRNVAKAEPLLTVTSTVTVTIIAATLDTLPSNTSASDAPVSAASLDTPPTNNFQTEAPASSGPSLDAPVSNSPSAANSQSNAPPSANCQPDPSSAAIMEALRRLMFSLRTCTGSIAFRYLANPGVGVCLRIISHP</sequence>
<organism evidence="3 4">
    <name type="scientific">Calycina marina</name>
    <dbReference type="NCBI Taxonomy" id="1763456"/>
    <lineage>
        <taxon>Eukaryota</taxon>
        <taxon>Fungi</taxon>
        <taxon>Dikarya</taxon>
        <taxon>Ascomycota</taxon>
        <taxon>Pezizomycotina</taxon>
        <taxon>Leotiomycetes</taxon>
        <taxon>Helotiales</taxon>
        <taxon>Pezizellaceae</taxon>
        <taxon>Calycina</taxon>
    </lineage>
</organism>
<evidence type="ECO:0000256" key="2">
    <source>
        <dbReference type="SAM" id="SignalP"/>
    </source>
</evidence>
<proteinExistence type="predicted"/>
<feature type="chain" id="PRO_5040506796" evidence="2">
    <location>
        <begin position="30"/>
        <end position="167"/>
    </location>
</feature>
<gene>
    <name evidence="3" type="ORF">BJ878DRAFT_495381</name>
</gene>
<protein>
    <submittedName>
        <fullName evidence="3">Uncharacterized protein</fullName>
    </submittedName>
</protein>
<evidence type="ECO:0000313" key="4">
    <source>
        <dbReference type="Proteomes" id="UP000887226"/>
    </source>
</evidence>
<keyword evidence="2" id="KW-0732">Signal</keyword>
<dbReference type="AlphaFoldDB" id="A0A9P8CIV1"/>
<evidence type="ECO:0000313" key="3">
    <source>
        <dbReference type="EMBL" id="KAG9246871.1"/>
    </source>
</evidence>
<comment type="caution">
    <text evidence="3">The sequence shown here is derived from an EMBL/GenBank/DDBJ whole genome shotgun (WGS) entry which is preliminary data.</text>
</comment>